<evidence type="ECO:0000313" key="3">
    <source>
        <dbReference type="Proteomes" id="UP000245489"/>
    </source>
</evidence>
<sequence length="141" mass="15858">MERFKKLLKISGYTVLSFFIALVIYANWEEPSLSDKLDLKPIELSVFTLSHEVSGEDSLQIAQNLANNKGITASTINAQGKTISITYHADETSENELKQAIYAEKFEAKKVDFTAFKGPQCPVPTEYIDFIVNTKKALCFR</sequence>
<dbReference type="AlphaFoldDB" id="A0A316DMQ7"/>
<keyword evidence="1" id="KW-0472">Membrane</keyword>
<dbReference type="Proteomes" id="UP000245489">
    <property type="component" value="Unassembled WGS sequence"/>
</dbReference>
<keyword evidence="1" id="KW-0812">Transmembrane</keyword>
<dbReference type="OrthoDB" id="954941at2"/>
<dbReference type="RefSeq" id="WP_109744640.1">
    <property type="nucleotide sequence ID" value="NZ_QGGO01000027.1"/>
</dbReference>
<name>A0A316DMQ7_9BACT</name>
<evidence type="ECO:0000256" key="1">
    <source>
        <dbReference type="SAM" id="Phobius"/>
    </source>
</evidence>
<feature type="transmembrane region" description="Helical" evidence="1">
    <location>
        <begin position="7"/>
        <end position="28"/>
    </location>
</feature>
<gene>
    <name evidence="2" type="ORF">LV89_03976</name>
</gene>
<reference evidence="2 3" key="1">
    <citation type="submission" date="2018-05" db="EMBL/GenBank/DDBJ databases">
        <title>Genomic Encyclopedia of Archaeal and Bacterial Type Strains, Phase II (KMG-II): from individual species to whole genera.</title>
        <authorList>
            <person name="Goeker M."/>
        </authorList>
    </citation>
    <scope>NUCLEOTIDE SEQUENCE [LARGE SCALE GENOMIC DNA]</scope>
    <source>
        <strain evidence="2 3">DSM 22214</strain>
    </source>
</reference>
<accession>A0A316DMQ7</accession>
<keyword evidence="1" id="KW-1133">Transmembrane helix</keyword>
<keyword evidence="3" id="KW-1185">Reference proteome</keyword>
<dbReference type="EMBL" id="QGGO01000027">
    <property type="protein sequence ID" value="PWK19457.1"/>
    <property type="molecule type" value="Genomic_DNA"/>
</dbReference>
<protein>
    <recommendedName>
        <fullName evidence="4">HMA domain-containing protein</fullName>
    </recommendedName>
</protein>
<organism evidence="2 3">
    <name type="scientific">Arcicella aurantiaca</name>
    <dbReference type="NCBI Taxonomy" id="591202"/>
    <lineage>
        <taxon>Bacteria</taxon>
        <taxon>Pseudomonadati</taxon>
        <taxon>Bacteroidota</taxon>
        <taxon>Cytophagia</taxon>
        <taxon>Cytophagales</taxon>
        <taxon>Flectobacillaceae</taxon>
        <taxon>Arcicella</taxon>
    </lineage>
</organism>
<comment type="caution">
    <text evidence="2">The sequence shown here is derived from an EMBL/GenBank/DDBJ whole genome shotgun (WGS) entry which is preliminary data.</text>
</comment>
<evidence type="ECO:0008006" key="4">
    <source>
        <dbReference type="Google" id="ProtNLM"/>
    </source>
</evidence>
<proteinExistence type="predicted"/>
<evidence type="ECO:0000313" key="2">
    <source>
        <dbReference type="EMBL" id="PWK19457.1"/>
    </source>
</evidence>